<proteinExistence type="predicted"/>
<feature type="region of interest" description="Disordered" evidence="1">
    <location>
        <begin position="60"/>
        <end position="144"/>
    </location>
</feature>
<accession>J3P4C5</accession>
<keyword evidence="4" id="KW-1185">Reference proteome</keyword>
<evidence type="ECO:0000313" key="2">
    <source>
        <dbReference type="EMBL" id="EJT74521.1"/>
    </source>
</evidence>
<dbReference type="AlphaFoldDB" id="J3P4C5"/>
<organism evidence="2">
    <name type="scientific">Gaeumannomyces tritici (strain R3-111a-1)</name>
    <name type="common">Wheat and barley take-all root rot fungus</name>
    <name type="synonym">Gaeumannomyces graminis var. tritici</name>
    <dbReference type="NCBI Taxonomy" id="644352"/>
    <lineage>
        <taxon>Eukaryota</taxon>
        <taxon>Fungi</taxon>
        <taxon>Dikarya</taxon>
        <taxon>Ascomycota</taxon>
        <taxon>Pezizomycotina</taxon>
        <taxon>Sordariomycetes</taxon>
        <taxon>Sordariomycetidae</taxon>
        <taxon>Magnaporthales</taxon>
        <taxon>Magnaporthaceae</taxon>
        <taxon>Gaeumannomyces</taxon>
    </lineage>
</organism>
<evidence type="ECO:0000313" key="4">
    <source>
        <dbReference type="Proteomes" id="UP000006039"/>
    </source>
</evidence>
<feature type="compositionally biased region" description="Acidic residues" evidence="1">
    <location>
        <begin position="72"/>
        <end position="84"/>
    </location>
</feature>
<dbReference type="eggNOG" id="ENOG502RMR6">
    <property type="taxonomic scope" value="Eukaryota"/>
</dbReference>
<dbReference type="VEuPathDB" id="FungiDB:GGTG_08361"/>
<reference evidence="3" key="4">
    <citation type="journal article" date="2015" name="G3 (Bethesda)">
        <title>Genome sequences of three phytopathogenic species of the Magnaporthaceae family of fungi.</title>
        <authorList>
            <person name="Okagaki L.H."/>
            <person name="Nunes C.C."/>
            <person name="Sailsbery J."/>
            <person name="Clay B."/>
            <person name="Brown D."/>
            <person name="John T."/>
            <person name="Oh Y."/>
            <person name="Young N."/>
            <person name="Fitzgerald M."/>
            <person name="Haas B.J."/>
            <person name="Zeng Q."/>
            <person name="Young S."/>
            <person name="Adiconis X."/>
            <person name="Fan L."/>
            <person name="Levin J.Z."/>
            <person name="Mitchell T.K."/>
            <person name="Okubara P.A."/>
            <person name="Farman M.L."/>
            <person name="Kohn L.M."/>
            <person name="Birren B."/>
            <person name="Ma L.-J."/>
            <person name="Dean R.A."/>
        </authorList>
    </citation>
    <scope>NUCLEOTIDE SEQUENCE</scope>
    <source>
        <strain evidence="3">R3-111a-1</strain>
    </source>
</reference>
<reference evidence="2" key="3">
    <citation type="submission" date="2010-09" db="EMBL/GenBank/DDBJ databases">
        <title>Annotation of Gaeumannomyces graminis var. tritici R3-111a-1.</title>
        <authorList>
            <consortium name="The Broad Institute Genome Sequencing Platform"/>
            <person name="Ma L.-J."/>
            <person name="Dead R."/>
            <person name="Young S.K."/>
            <person name="Zeng Q."/>
            <person name="Gargeya S."/>
            <person name="Fitzgerald M."/>
            <person name="Haas B."/>
            <person name="Abouelleil A."/>
            <person name="Alvarado L."/>
            <person name="Arachchi H.M."/>
            <person name="Berlin A."/>
            <person name="Brown A."/>
            <person name="Chapman S.B."/>
            <person name="Chen Z."/>
            <person name="Dunbar C."/>
            <person name="Freedman E."/>
            <person name="Gearin G."/>
            <person name="Gellesch M."/>
            <person name="Goldberg J."/>
            <person name="Griggs A."/>
            <person name="Gujja S."/>
            <person name="Heiman D."/>
            <person name="Howarth C."/>
            <person name="Larson L."/>
            <person name="Lui A."/>
            <person name="MacDonald P.J.P."/>
            <person name="Mehta T."/>
            <person name="Montmayeur A."/>
            <person name="Murphy C."/>
            <person name="Neiman D."/>
            <person name="Pearson M."/>
            <person name="Priest M."/>
            <person name="Roberts A."/>
            <person name="Saif S."/>
            <person name="Shea T."/>
            <person name="Shenoy N."/>
            <person name="Sisk P."/>
            <person name="Stolte C."/>
            <person name="Sykes S."/>
            <person name="Yandava C."/>
            <person name="Wortman J."/>
            <person name="Nusbaum C."/>
            <person name="Birren B."/>
        </authorList>
    </citation>
    <scope>NUCLEOTIDE SEQUENCE</scope>
    <source>
        <strain evidence="2">R3-111a-1</strain>
    </source>
</reference>
<dbReference type="GeneID" id="20348819"/>
<reference evidence="2" key="2">
    <citation type="submission" date="2010-07" db="EMBL/GenBank/DDBJ databases">
        <authorList>
            <consortium name="The Broad Institute Genome Sequencing Platform"/>
            <consortium name="Broad Institute Genome Sequencing Center for Infectious Disease"/>
            <person name="Ma L.-J."/>
            <person name="Dead R."/>
            <person name="Young S."/>
            <person name="Zeng Q."/>
            <person name="Koehrsen M."/>
            <person name="Alvarado L."/>
            <person name="Berlin A."/>
            <person name="Chapman S.B."/>
            <person name="Chen Z."/>
            <person name="Freedman E."/>
            <person name="Gellesch M."/>
            <person name="Goldberg J."/>
            <person name="Griggs A."/>
            <person name="Gujja S."/>
            <person name="Heilman E.R."/>
            <person name="Heiman D."/>
            <person name="Hepburn T."/>
            <person name="Howarth C."/>
            <person name="Jen D."/>
            <person name="Larson L."/>
            <person name="Mehta T."/>
            <person name="Neiman D."/>
            <person name="Pearson M."/>
            <person name="Roberts A."/>
            <person name="Saif S."/>
            <person name="Shea T."/>
            <person name="Shenoy N."/>
            <person name="Sisk P."/>
            <person name="Stolte C."/>
            <person name="Sykes S."/>
            <person name="Walk T."/>
            <person name="White J."/>
            <person name="Yandava C."/>
            <person name="Haas B."/>
            <person name="Nusbaum C."/>
            <person name="Birren B."/>
        </authorList>
    </citation>
    <scope>NUCLEOTIDE SEQUENCE</scope>
    <source>
        <strain evidence="2">R3-111a-1</strain>
    </source>
</reference>
<feature type="compositionally biased region" description="Gly residues" evidence="1">
    <location>
        <begin position="132"/>
        <end position="144"/>
    </location>
</feature>
<evidence type="ECO:0000256" key="1">
    <source>
        <dbReference type="SAM" id="MobiDB-lite"/>
    </source>
</evidence>
<sequence>MFSVGNVSQNAARDSAEIPEALVKELEQRLNSMRDPLLPYDEDIEFHDAIRAIAMKQFHHTYGDGSSSSGDNSDDDDDDDDEDDLKGAAAVKHHSHGGPSSSDAGGEQDKKSSSTRARIRGFLRSIQVHLGSSGGAGEQGTSGQ</sequence>
<reference evidence="4" key="1">
    <citation type="submission" date="2010-07" db="EMBL/GenBank/DDBJ databases">
        <title>The genome sequence of Gaeumannomyces graminis var. tritici strain R3-111a-1.</title>
        <authorList>
            <consortium name="The Broad Institute Genome Sequencing Platform"/>
            <person name="Ma L.-J."/>
            <person name="Dead R."/>
            <person name="Young S."/>
            <person name="Zeng Q."/>
            <person name="Koehrsen M."/>
            <person name="Alvarado L."/>
            <person name="Berlin A."/>
            <person name="Chapman S.B."/>
            <person name="Chen Z."/>
            <person name="Freedman E."/>
            <person name="Gellesch M."/>
            <person name="Goldberg J."/>
            <person name="Griggs A."/>
            <person name="Gujja S."/>
            <person name="Heilman E.R."/>
            <person name="Heiman D."/>
            <person name="Hepburn T."/>
            <person name="Howarth C."/>
            <person name="Jen D."/>
            <person name="Larson L."/>
            <person name="Mehta T."/>
            <person name="Neiman D."/>
            <person name="Pearson M."/>
            <person name="Roberts A."/>
            <person name="Saif S."/>
            <person name="Shea T."/>
            <person name="Shenoy N."/>
            <person name="Sisk P."/>
            <person name="Stolte C."/>
            <person name="Sykes S."/>
            <person name="Walk T."/>
            <person name="White J."/>
            <person name="Yandava C."/>
            <person name="Haas B."/>
            <person name="Nusbaum C."/>
            <person name="Birren B."/>
        </authorList>
    </citation>
    <scope>NUCLEOTIDE SEQUENCE [LARGE SCALE GENOMIC DNA]</scope>
    <source>
        <strain evidence="4">R3-111a-1</strain>
    </source>
</reference>
<dbReference type="HOGENOM" id="CLU_2015761_0_0_1"/>
<reference evidence="3" key="5">
    <citation type="submission" date="2018-04" db="UniProtKB">
        <authorList>
            <consortium name="EnsemblFungi"/>
        </authorList>
    </citation>
    <scope>IDENTIFICATION</scope>
    <source>
        <strain evidence="3">R3-111a-1</strain>
    </source>
</reference>
<dbReference type="OrthoDB" id="5193367at2759"/>
<gene>
    <name evidence="3" type="primary">20348819</name>
    <name evidence="2" type="ORF">GGTG_08361</name>
</gene>
<dbReference type="EMBL" id="GL385398">
    <property type="protein sequence ID" value="EJT74521.1"/>
    <property type="molecule type" value="Genomic_DNA"/>
</dbReference>
<evidence type="ECO:0000313" key="3">
    <source>
        <dbReference type="EnsemblFungi" id="EJT74521"/>
    </source>
</evidence>
<dbReference type="EnsemblFungi" id="EJT74521">
    <property type="protein sequence ID" value="EJT74521"/>
    <property type="gene ID" value="GGTG_08361"/>
</dbReference>
<name>J3P4C5_GAET3</name>
<dbReference type="RefSeq" id="XP_009224465.1">
    <property type="nucleotide sequence ID" value="XM_009226201.1"/>
</dbReference>
<dbReference type="Proteomes" id="UP000006039">
    <property type="component" value="Unassembled WGS sequence"/>
</dbReference>
<protein>
    <submittedName>
        <fullName evidence="2 3">Uncharacterized protein</fullName>
    </submittedName>
</protein>